<evidence type="ECO:0000313" key="2">
    <source>
        <dbReference type="EMBL" id="NHC33797.1"/>
    </source>
</evidence>
<feature type="compositionally biased region" description="Basic and acidic residues" evidence="1">
    <location>
        <begin position="10"/>
        <end position="26"/>
    </location>
</feature>
<name>A0A9X5I3S4_9CYAN</name>
<dbReference type="EMBL" id="JTJC03000001">
    <property type="protein sequence ID" value="NHC33797.1"/>
    <property type="molecule type" value="Genomic_DNA"/>
</dbReference>
<organism evidence="2 3">
    <name type="scientific">Scytonema millei VB511283</name>
    <dbReference type="NCBI Taxonomy" id="1245923"/>
    <lineage>
        <taxon>Bacteria</taxon>
        <taxon>Bacillati</taxon>
        <taxon>Cyanobacteriota</taxon>
        <taxon>Cyanophyceae</taxon>
        <taxon>Nostocales</taxon>
        <taxon>Scytonemataceae</taxon>
        <taxon>Scytonema</taxon>
    </lineage>
</organism>
<feature type="region of interest" description="Disordered" evidence="1">
    <location>
        <begin position="1"/>
        <end position="62"/>
    </location>
</feature>
<gene>
    <name evidence="2" type="ORF">QH73_0003820</name>
</gene>
<keyword evidence="3" id="KW-1185">Reference proteome</keyword>
<evidence type="ECO:0000313" key="3">
    <source>
        <dbReference type="Proteomes" id="UP000031532"/>
    </source>
</evidence>
<comment type="caution">
    <text evidence="2">The sequence shown here is derived from an EMBL/GenBank/DDBJ whole genome shotgun (WGS) entry which is preliminary data.</text>
</comment>
<proteinExistence type="predicted"/>
<dbReference type="AlphaFoldDB" id="A0A9X5I3S4"/>
<sequence>MSRGSSNGDTPKRFEAQIPDFKRDQKTNWSWANSNGTSNLNLKFESDTGNSKPQEGKPKIDY</sequence>
<accession>A0A9X5I3S4</accession>
<protein>
    <submittedName>
        <fullName evidence="2">Uncharacterized protein</fullName>
    </submittedName>
</protein>
<dbReference type="RefSeq" id="WP_039715294.1">
    <property type="nucleotide sequence ID" value="NZ_JTJC03000001.1"/>
</dbReference>
<evidence type="ECO:0000256" key="1">
    <source>
        <dbReference type="SAM" id="MobiDB-lite"/>
    </source>
</evidence>
<feature type="compositionally biased region" description="Polar residues" evidence="1">
    <location>
        <begin position="27"/>
        <end position="53"/>
    </location>
</feature>
<reference evidence="2 3" key="1">
    <citation type="journal article" date="2015" name="Genome Announc.">
        <title>Draft Genome Sequence of the Terrestrial Cyanobacterium Scytonema millei VB511283, Isolated from Eastern India.</title>
        <authorList>
            <person name="Sen D."/>
            <person name="Chandrababunaidu M.M."/>
            <person name="Singh D."/>
            <person name="Sanghi N."/>
            <person name="Ghorai A."/>
            <person name="Mishra G.P."/>
            <person name="Madduluri M."/>
            <person name="Adhikary S.P."/>
            <person name="Tripathy S."/>
        </authorList>
    </citation>
    <scope>NUCLEOTIDE SEQUENCE [LARGE SCALE GENOMIC DNA]</scope>
    <source>
        <strain evidence="2 3">VB511283</strain>
    </source>
</reference>
<dbReference type="Proteomes" id="UP000031532">
    <property type="component" value="Unassembled WGS sequence"/>
</dbReference>